<dbReference type="SUPFAM" id="SSF81585">
    <property type="entry name" value="PsbU/PolX domain-like"/>
    <property type="match status" value="1"/>
</dbReference>
<organism evidence="3 4">
    <name type="scientific">Methylobacterium planeticum</name>
    <dbReference type="NCBI Taxonomy" id="2615211"/>
    <lineage>
        <taxon>Bacteria</taxon>
        <taxon>Pseudomonadati</taxon>
        <taxon>Pseudomonadota</taxon>
        <taxon>Alphaproteobacteria</taxon>
        <taxon>Hyphomicrobiales</taxon>
        <taxon>Methylobacteriaceae</taxon>
        <taxon>Methylobacterium</taxon>
    </lineage>
</organism>
<dbReference type="AlphaFoldDB" id="A0A6N6MZC0"/>
<dbReference type="Gene3D" id="1.10.150.320">
    <property type="entry name" value="Photosystem II 12 kDa extrinsic protein"/>
    <property type="match status" value="1"/>
</dbReference>
<keyword evidence="2" id="KW-0732">Signal</keyword>
<feature type="region of interest" description="Disordered" evidence="1">
    <location>
        <begin position="23"/>
        <end position="63"/>
    </location>
</feature>
<proteinExistence type="predicted"/>
<evidence type="ECO:0000313" key="3">
    <source>
        <dbReference type="EMBL" id="KAB1075713.1"/>
    </source>
</evidence>
<dbReference type="EMBL" id="VZZJ01000002">
    <property type="protein sequence ID" value="KAB1075713.1"/>
    <property type="molecule type" value="Genomic_DNA"/>
</dbReference>
<feature type="signal peptide" evidence="2">
    <location>
        <begin position="1"/>
        <end position="22"/>
    </location>
</feature>
<keyword evidence="4" id="KW-1185">Reference proteome</keyword>
<name>A0A6N6MZC0_9HYPH</name>
<feature type="chain" id="PRO_5026758748" evidence="2">
    <location>
        <begin position="23"/>
        <end position="127"/>
    </location>
</feature>
<dbReference type="RefSeq" id="WP_150961776.1">
    <property type="nucleotide sequence ID" value="NZ_VZZJ01000002.1"/>
</dbReference>
<dbReference type="Pfam" id="PF12836">
    <property type="entry name" value="HHH_3"/>
    <property type="match status" value="1"/>
</dbReference>
<accession>A0A6N6MZC0</accession>
<comment type="caution">
    <text evidence="3">The sequence shown here is derived from an EMBL/GenBank/DDBJ whole genome shotgun (WGS) entry which is preliminary data.</text>
</comment>
<dbReference type="Proteomes" id="UP000441523">
    <property type="component" value="Unassembled WGS sequence"/>
</dbReference>
<gene>
    <name evidence="3" type="ORF">F6X51_03335</name>
</gene>
<reference evidence="3 4" key="1">
    <citation type="submission" date="2019-09" db="EMBL/GenBank/DDBJ databases">
        <title>YIM 132548 draft genome.</title>
        <authorList>
            <person name="Jiang L."/>
        </authorList>
    </citation>
    <scope>NUCLEOTIDE SEQUENCE [LARGE SCALE GENOMIC DNA]</scope>
    <source>
        <strain evidence="3 4">YIM 132548</strain>
    </source>
</reference>
<evidence type="ECO:0000256" key="1">
    <source>
        <dbReference type="SAM" id="MobiDB-lite"/>
    </source>
</evidence>
<sequence length="127" mass="12553">MTSSLLRTLALLTCLAAAPVLAQSPSPATPGPASPTKPSAGAPAAPAAPAKPTAPVAGPPNAAKGALVDLNSASADELDALPGIGAARSGAIIKGRPYKGKDELVSKKIIPQNVYDGIKDKVIAKQK</sequence>
<protein>
    <submittedName>
        <fullName evidence="3">Helix-hairpin-helix domain-containing protein</fullName>
    </submittedName>
</protein>
<feature type="compositionally biased region" description="Low complexity" evidence="1">
    <location>
        <begin position="36"/>
        <end position="60"/>
    </location>
</feature>
<evidence type="ECO:0000256" key="2">
    <source>
        <dbReference type="SAM" id="SignalP"/>
    </source>
</evidence>
<evidence type="ECO:0000313" key="4">
    <source>
        <dbReference type="Proteomes" id="UP000441523"/>
    </source>
</evidence>